<dbReference type="Proteomes" id="UP000326837">
    <property type="component" value="Chromosome"/>
</dbReference>
<reference evidence="2" key="1">
    <citation type="submission" date="2019-10" db="EMBL/GenBank/DDBJ databases">
        <title>Lacipirellula parvula gen. nov., sp. nov., representing a lineage of planctomycetes widespread in freshwater anoxic habitats, and description of the family Lacipirellulaceae.</title>
        <authorList>
            <person name="Dedysh S.N."/>
            <person name="Kulichevskaya I.S."/>
            <person name="Beletsky A.V."/>
            <person name="Rakitin A.L."/>
            <person name="Mardanov A.V."/>
            <person name="Ivanova A.A."/>
            <person name="Saltykova V.X."/>
            <person name="Rijpstra W.I.C."/>
            <person name="Sinninghe Damste J.S."/>
            <person name="Ravin N.V."/>
        </authorList>
    </citation>
    <scope>NUCLEOTIDE SEQUENCE [LARGE SCALE GENOMIC DNA]</scope>
    <source>
        <strain evidence="2">PX69</strain>
    </source>
</reference>
<dbReference type="AlphaFoldDB" id="A0A5K7X5I2"/>
<dbReference type="KEGG" id="lpav:PLANPX_0689"/>
<gene>
    <name evidence="1" type="ORF">PLANPX_0689</name>
</gene>
<sequence>MTIAASVCSTPVGVKGSLTHSLFADDCVAERCSTPVGVKGSLTTDVRQVKDKVAVLNACRRQRISHIPASLEPAGVAVVLNACRRQRISHATCAARTATTGGCAQRLSASKDLSHFAYLTCLTGQFRCSTPVGVKGSLTGRRRNGHSLQGSVLNACRRQRISHIVPRETFNVSQRCSTPVGVKGSLTDSRGAI</sequence>
<name>A0A5K7X5I2_9BACT</name>
<accession>A0A5K7X5I2</accession>
<dbReference type="EMBL" id="AP021861">
    <property type="protein sequence ID" value="BBO31077.1"/>
    <property type="molecule type" value="Genomic_DNA"/>
</dbReference>
<protein>
    <submittedName>
        <fullName evidence="1">Uncharacterized protein</fullName>
    </submittedName>
</protein>
<evidence type="ECO:0000313" key="2">
    <source>
        <dbReference type="Proteomes" id="UP000326837"/>
    </source>
</evidence>
<proteinExistence type="predicted"/>
<evidence type="ECO:0000313" key="1">
    <source>
        <dbReference type="EMBL" id="BBO31077.1"/>
    </source>
</evidence>
<keyword evidence="2" id="KW-1185">Reference proteome</keyword>
<organism evidence="1 2">
    <name type="scientific">Lacipirellula parvula</name>
    <dbReference type="NCBI Taxonomy" id="2650471"/>
    <lineage>
        <taxon>Bacteria</taxon>
        <taxon>Pseudomonadati</taxon>
        <taxon>Planctomycetota</taxon>
        <taxon>Planctomycetia</taxon>
        <taxon>Pirellulales</taxon>
        <taxon>Lacipirellulaceae</taxon>
        <taxon>Lacipirellula</taxon>
    </lineage>
</organism>